<dbReference type="Pfam" id="PF04082">
    <property type="entry name" value="Fungal_trans"/>
    <property type="match status" value="1"/>
</dbReference>
<dbReference type="GO" id="GO:0000981">
    <property type="term" value="F:DNA-binding transcription factor activity, RNA polymerase II-specific"/>
    <property type="evidence" value="ECO:0007669"/>
    <property type="project" value="InterPro"/>
</dbReference>
<organism evidence="8 9">
    <name type="scientific">Sanghuangporus baumii</name>
    <name type="common">Phellinus baumii</name>
    <dbReference type="NCBI Taxonomy" id="108892"/>
    <lineage>
        <taxon>Eukaryota</taxon>
        <taxon>Fungi</taxon>
        <taxon>Dikarya</taxon>
        <taxon>Basidiomycota</taxon>
        <taxon>Agaricomycotina</taxon>
        <taxon>Agaricomycetes</taxon>
        <taxon>Hymenochaetales</taxon>
        <taxon>Hymenochaetaceae</taxon>
        <taxon>Sanghuangporus</taxon>
    </lineage>
</organism>
<feature type="compositionally biased region" description="Polar residues" evidence="6">
    <location>
        <begin position="145"/>
        <end position="166"/>
    </location>
</feature>
<dbReference type="AlphaFoldDB" id="A0A9Q5N767"/>
<keyword evidence="9" id="KW-1185">Reference proteome</keyword>
<evidence type="ECO:0000256" key="1">
    <source>
        <dbReference type="ARBA" id="ARBA00004123"/>
    </source>
</evidence>
<dbReference type="PANTHER" id="PTHR47338">
    <property type="entry name" value="ZN(II)2CYS6 TRANSCRIPTION FACTOR (EUROFUNG)-RELATED"/>
    <property type="match status" value="1"/>
</dbReference>
<comment type="caution">
    <text evidence="8">The sequence shown here is derived from an EMBL/GenBank/DDBJ whole genome shotgun (WGS) entry which is preliminary data.</text>
</comment>
<dbReference type="GO" id="GO:0006351">
    <property type="term" value="P:DNA-templated transcription"/>
    <property type="evidence" value="ECO:0007669"/>
    <property type="project" value="InterPro"/>
</dbReference>
<feature type="domain" description="Xylanolytic transcriptional activator regulatory" evidence="7">
    <location>
        <begin position="240"/>
        <end position="443"/>
    </location>
</feature>
<dbReference type="InterPro" id="IPR050815">
    <property type="entry name" value="TF_fung"/>
</dbReference>
<name>A0A9Q5N767_SANBA</name>
<feature type="region of interest" description="Disordered" evidence="6">
    <location>
        <begin position="826"/>
        <end position="859"/>
    </location>
</feature>
<gene>
    <name evidence="8" type="ORF">A7U60_g6491</name>
</gene>
<dbReference type="OrthoDB" id="2123952at2759"/>
<feature type="compositionally biased region" description="Polar residues" evidence="6">
    <location>
        <begin position="113"/>
        <end position="138"/>
    </location>
</feature>
<feature type="compositionally biased region" description="Low complexity" evidence="6">
    <location>
        <begin position="718"/>
        <end position="746"/>
    </location>
</feature>
<dbReference type="PANTHER" id="PTHR47338:SF5">
    <property type="entry name" value="ZN(II)2CYS6 TRANSCRIPTION FACTOR (EUROFUNG)"/>
    <property type="match status" value="1"/>
</dbReference>
<sequence>MTPSVLNLRTCCPRALRLSRILSLVLQYYGVDIPTFVLPFRPVTLATRVNVAATGLPLVAIGRQHIGMHRRYCSAEILSARISYFASKECTYTDSTGRPVPAPNSLRPDILLTQPNTDVHSPTNIINSSAPATASGSYQAPEPVHSQTGTQQTEPLLSASATTPESSLVIGNRSPVRSLFNETPPPHNLRLDLPRDLLPPRKRPKNDPELSDNYQHTAYRRMDGTNTSVDFQKHIVHQLINLFFAHCHPHRLIIHSSSFHVDLCRGRIPNYLLNAMCAVAAPLSQNPLIRVTPVRHSGERFANAVLADLFDAEGRLMASGLEAAQALALIQTYIVYKESSMHNDLRLYDIALRILHTMHTRDTDQSTSDTSSLSSDELHARGIQRESARRTFWLIHLVEVLGAVFTRRPTMYNREDLAGVRLPSDEASFDLALQVPSVRAEYLDCPPLKTRDTSEFGHVIRIASILLNIERGNMDRPDHRALSDSEQELEQWVLSLADHLKYSPENLQAHLTLWETGSNSSTWCYCFMHILHACAVLAISSARRSLGQPACRDHDSALQAFPVIIKALGPRARNSILMGSVLWVQYCGPHAAVYNGSFDGLKNNVTEPNMSSQTREGAFGNAATTDVLPQLDLWIKEWEEFWGPATMHGNSHALEPGWEERRSAYQQLRSTADSVPSIETTYAGDGPSSTALSRNVPDVVIDSVLRPDDEGESTPAQLASPSLSTTSTLRVRNKPSLPSLKSSGLLDVLPDDSLGSRSSGASTPVKVPQPWQLNSSSPRPPLLSPGLPISVGSGSIESAPLSPQPHSPSFQDLHTPQVRLQAPNFYQSGSAHPIPGIVAAPSPYEETEGHISWTDTSSN</sequence>
<dbReference type="CDD" id="cd12148">
    <property type="entry name" value="fungal_TF_MHR"/>
    <property type="match status" value="1"/>
</dbReference>
<evidence type="ECO:0000259" key="7">
    <source>
        <dbReference type="Pfam" id="PF04082"/>
    </source>
</evidence>
<dbReference type="GO" id="GO:0003677">
    <property type="term" value="F:DNA binding"/>
    <property type="evidence" value="ECO:0007669"/>
    <property type="project" value="InterPro"/>
</dbReference>
<evidence type="ECO:0000256" key="6">
    <source>
        <dbReference type="SAM" id="MobiDB-lite"/>
    </source>
</evidence>
<feature type="compositionally biased region" description="Basic and acidic residues" evidence="6">
    <location>
        <begin position="189"/>
        <end position="199"/>
    </location>
</feature>
<feature type="region of interest" description="Disordered" evidence="6">
    <location>
        <begin position="96"/>
        <end position="215"/>
    </location>
</feature>
<feature type="region of interest" description="Disordered" evidence="6">
    <location>
        <begin position="706"/>
        <end position="812"/>
    </location>
</feature>
<dbReference type="Proteomes" id="UP000757232">
    <property type="component" value="Unassembled WGS sequence"/>
</dbReference>
<comment type="subcellular location">
    <subcellularLocation>
        <location evidence="1">Nucleus</location>
    </subcellularLocation>
</comment>
<protein>
    <recommendedName>
        <fullName evidence="7">Xylanolytic transcriptional activator regulatory domain-containing protein</fullName>
    </recommendedName>
</protein>
<proteinExistence type="predicted"/>
<accession>A0A9Q5N767</accession>
<dbReference type="EMBL" id="LNZH02000202">
    <property type="protein sequence ID" value="OCB86373.1"/>
    <property type="molecule type" value="Genomic_DNA"/>
</dbReference>
<keyword evidence="4" id="KW-0804">Transcription</keyword>
<reference evidence="8" key="1">
    <citation type="submission" date="2016-06" db="EMBL/GenBank/DDBJ databases">
        <title>Draft Genome sequence of the fungus Inonotus baumii.</title>
        <authorList>
            <person name="Zhu H."/>
            <person name="Lin W."/>
        </authorList>
    </citation>
    <scope>NUCLEOTIDE SEQUENCE</scope>
    <source>
        <strain evidence="8">821</strain>
    </source>
</reference>
<evidence type="ECO:0000313" key="9">
    <source>
        <dbReference type="Proteomes" id="UP000757232"/>
    </source>
</evidence>
<evidence type="ECO:0000313" key="8">
    <source>
        <dbReference type="EMBL" id="OCB86373.1"/>
    </source>
</evidence>
<dbReference type="GO" id="GO:0005634">
    <property type="term" value="C:nucleus"/>
    <property type="evidence" value="ECO:0007669"/>
    <property type="project" value="UniProtKB-SubCell"/>
</dbReference>
<evidence type="ECO:0000256" key="4">
    <source>
        <dbReference type="ARBA" id="ARBA00023163"/>
    </source>
</evidence>
<evidence type="ECO:0000256" key="5">
    <source>
        <dbReference type="ARBA" id="ARBA00023242"/>
    </source>
</evidence>
<feature type="compositionally biased region" description="Low complexity" evidence="6">
    <location>
        <begin position="784"/>
        <end position="795"/>
    </location>
</feature>
<keyword evidence="2" id="KW-0479">Metal-binding</keyword>
<dbReference type="InterPro" id="IPR007219">
    <property type="entry name" value="XnlR_reg_dom"/>
</dbReference>
<keyword evidence="5" id="KW-0539">Nucleus</keyword>
<keyword evidence="3" id="KW-0805">Transcription regulation</keyword>
<evidence type="ECO:0000256" key="2">
    <source>
        <dbReference type="ARBA" id="ARBA00022723"/>
    </source>
</evidence>
<dbReference type="GO" id="GO:0008270">
    <property type="term" value="F:zinc ion binding"/>
    <property type="evidence" value="ECO:0007669"/>
    <property type="project" value="InterPro"/>
</dbReference>
<evidence type="ECO:0000256" key="3">
    <source>
        <dbReference type="ARBA" id="ARBA00023015"/>
    </source>
</evidence>